<dbReference type="RefSeq" id="WP_135209482.1">
    <property type="nucleotide sequence ID" value="NZ_SPVF01000269.1"/>
</dbReference>
<proteinExistence type="predicted"/>
<gene>
    <name evidence="2" type="ORF">E4L96_22585</name>
</gene>
<evidence type="ECO:0000256" key="1">
    <source>
        <dbReference type="SAM" id="Phobius"/>
    </source>
</evidence>
<dbReference type="AlphaFoldDB" id="A0A4Y9RSB1"/>
<protein>
    <submittedName>
        <fullName evidence="2">DUF2812 domain-containing protein</fullName>
    </submittedName>
</protein>
<keyword evidence="1" id="KW-1133">Transmembrane helix</keyword>
<dbReference type="OrthoDB" id="8757095at2"/>
<dbReference type="Pfam" id="PF11193">
    <property type="entry name" value="DUF2812"/>
    <property type="match status" value="1"/>
</dbReference>
<name>A0A4Y9RSB1_9BURK</name>
<comment type="caution">
    <text evidence="2">The sequence shown here is derived from an EMBL/GenBank/DDBJ whole genome shotgun (WGS) entry which is preliminary data.</text>
</comment>
<keyword evidence="1" id="KW-0472">Membrane</keyword>
<organism evidence="2 3">
    <name type="scientific">Zemynaea arenosa</name>
    <dbReference type="NCBI Taxonomy" id="2561931"/>
    <lineage>
        <taxon>Bacteria</taxon>
        <taxon>Pseudomonadati</taxon>
        <taxon>Pseudomonadota</taxon>
        <taxon>Betaproteobacteria</taxon>
        <taxon>Burkholderiales</taxon>
        <taxon>Oxalobacteraceae</taxon>
        <taxon>Telluria group</taxon>
        <taxon>Zemynaea</taxon>
    </lineage>
</organism>
<accession>A0A4Y9RSB1</accession>
<evidence type="ECO:0000313" key="2">
    <source>
        <dbReference type="EMBL" id="TFW10815.1"/>
    </source>
</evidence>
<keyword evidence="3" id="KW-1185">Reference proteome</keyword>
<dbReference type="InterPro" id="IPR021359">
    <property type="entry name" value="DUF2812"/>
</dbReference>
<sequence>METVSVWQLFWVWQDRSLERWLGEMAARGLHLERVQLCRFVFRRGPAADVVYRVADGSAADQTNAVLARGGWLRVDCSSGWVYWRQSASRLQDGWDARLSKTQRYWRALVMLCCCVVPLLALGLRARGPVIVYVALVLWAYAVTRLVLRLRDLDIDAPAVAP</sequence>
<evidence type="ECO:0000313" key="3">
    <source>
        <dbReference type="Proteomes" id="UP000298438"/>
    </source>
</evidence>
<feature type="transmembrane region" description="Helical" evidence="1">
    <location>
        <begin position="105"/>
        <end position="124"/>
    </location>
</feature>
<reference evidence="2 3" key="1">
    <citation type="submission" date="2019-03" db="EMBL/GenBank/DDBJ databases">
        <title>Draft Genome Sequence of Massilia arenosa sp. nov., a Novel Massilia Species Isolated from a Sandy-loam Maize Soil.</title>
        <authorList>
            <person name="Raths R."/>
            <person name="Peta V."/>
            <person name="Bucking H."/>
        </authorList>
    </citation>
    <scope>NUCLEOTIDE SEQUENCE [LARGE SCALE GENOMIC DNA]</scope>
    <source>
        <strain evidence="2 3">MC02</strain>
    </source>
</reference>
<dbReference type="Proteomes" id="UP000298438">
    <property type="component" value="Unassembled WGS sequence"/>
</dbReference>
<feature type="transmembrane region" description="Helical" evidence="1">
    <location>
        <begin position="130"/>
        <end position="148"/>
    </location>
</feature>
<keyword evidence="1" id="KW-0812">Transmembrane</keyword>
<dbReference type="EMBL" id="SPVF01000269">
    <property type="protein sequence ID" value="TFW10815.1"/>
    <property type="molecule type" value="Genomic_DNA"/>
</dbReference>